<sequence length="93" mass="10748">MATSVQCRPQERTLGMVMKEVDEDLAMFLEMRRSEKDMNDQLAKCNSEEVDQQLGSEVDFSLLSNGTSTKPSNQDYLLNSENDKNDYDWYLLL</sequence>
<dbReference type="AlphaFoldDB" id="A0A0V0GYY7"/>
<reference evidence="1" key="1">
    <citation type="submission" date="2015-12" db="EMBL/GenBank/DDBJ databases">
        <title>Gene expression during late stages of embryo sac development: a critical building block for successful pollen-pistil interactions.</title>
        <authorList>
            <person name="Liu Y."/>
            <person name="Joly V."/>
            <person name="Sabar M."/>
            <person name="Matton D.P."/>
        </authorList>
    </citation>
    <scope>NUCLEOTIDE SEQUENCE</scope>
</reference>
<proteinExistence type="predicted"/>
<dbReference type="GO" id="GO:0043622">
    <property type="term" value="P:cortical microtubule organization"/>
    <property type="evidence" value="ECO:0007669"/>
    <property type="project" value="TreeGrafter"/>
</dbReference>
<evidence type="ECO:0000313" key="1">
    <source>
        <dbReference type="EMBL" id="JAP13149.1"/>
    </source>
</evidence>
<dbReference type="PANTHER" id="PTHR31949">
    <property type="entry name" value="GASTRIC MUCIN-LIKE PROTEIN"/>
    <property type="match status" value="1"/>
</dbReference>
<dbReference type="PANTHER" id="PTHR31949:SF15">
    <property type="entry name" value="ENDOCHITINASE A-LIKE ISOFORM X1"/>
    <property type="match status" value="1"/>
</dbReference>
<dbReference type="GO" id="GO:0055028">
    <property type="term" value="C:cortical microtubule"/>
    <property type="evidence" value="ECO:0007669"/>
    <property type="project" value="TreeGrafter"/>
</dbReference>
<protein>
    <submittedName>
        <fullName evidence="1">Putative ovule protein</fullName>
    </submittedName>
</protein>
<dbReference type="EMBL" id="GEDG01028482">
    <property type="protein sequence ID" value="JAP13149.1"/>
    <property type="molecule type" value="Transcribed_RNA"/>
</dbReference>
<name>A0A0V0GYY7_SOLCH</name>
<organism evidence="1">
    <name type="scientific">Solanum chacoense</name>
    <name type="common">Chaco potato</name>
    <dbReference type="NCBI Taxonomy" id="4108"/>
    <lineage>
        <taxon>Eukaryota</taxon>
        <taxon>Viridiplantae</taxon>
        <taxon>Streptophyta</taxon>
        <taxon>Embryophyta</taxon>
        <taxon>Tracheophyta</taxon>
        <taxon>Spermatophyta</taxon>
        <taxon>Magnoliopsida</taxon>
        <taxon>eudicotyledons</taxon>
        <taxon>Gunneridae</taxon>
        <taxon>Pentapetalae</taxon>
        <taxon>asterids</taxon>
        <taxon>lamiids</taxon>
        <taxon>Solanales</taxon>
        <taxon>Solanaceae</taxon>
        <taxon>Solanoideae</taxon>
        <taxon>Solaneae</taxon>
        <taxon>Solanum</taxon>
    </lineage>
</organism>
<accession>A0A0V0GYY7</accession>